<proteinExistence type="predicted"/>
<accession>A0A6J5MFM1</accession>
<reference evidence="2" key="1">
    <citation type="submission" date="2020-04" db="EMBL/GenBank/DDBJ databases">
        <authorList>
            <person name="Chiriac C."/>
            <person name="Salcher M."/>
            <person name="Ghai R."/>
            <person name="Kavagutti S V."/>
        </authorList>
    </citation>
    <scope>NUCLEOTIDE SEQUENCE</scope>
</reference>
<gene>
    <name evidence="2" type="ORF">UFOVP460_3</name>
</gene>
<feature type="region of interest" description="Disordered" evidence="1">
    <location>
        <begin position="284"/>
        <end position="339"/>
    </location>
</feature>
<dbReference type="EMBL" id="LR796434">
    <property type="protein sequence ID" value="CAB4143856.1"/>
    <property type="molecule type" value="Genomic_DNA"/>
</dbReference>
<protein>
    <submittedName>
        <fullName evidence="2">Uncharacterized protein</fullName>
    </submittedName>
</protein>
<feature type="compositionally biased region" description="Polar residues" evidence="1">
    <location>
        <begin position="146"/>
        <end position="161"/>
    </location>
</feature>
<feature type="compositionally biased region" description="Acidic residues" evidence="1">
    <location>
        <begin position="66"/>
        <end position="91"/>
    </location>
</feature>
<evidence type="ECO:0000313" key="2">
    <source>
        <dbReference type="EMBL" id="CAB4143856.1"/>
    </source>
</evidence>
<feature type="compositionally biased region" description="Basic and acidic residues" evidence="1">
    <location>
        <begin position="114"/>
        <end position="143"/>
    </location>
</feature>
<organism evidence="2">
    <name type="scientific">uncultured Caudovirales phage</name>
    <dbReference type="NCBI Taxonomy" id="2100421"/>
    <lineage>
        <taxon>Viruses</taxon>
        <taxon>Duplodnaviria</taxon>
        <taxon>Heunggongvirae</taxon>
        <taxon>Uroviricota</taxon>
        <taxon>Caudoviricetes</taxon>
        <taxon>Peduoviridae</taxon>
        <taxon>Maltschvirus</taxon>
        <taxon>Maltschvirus maltsch</taxon>
    </lineage>
</organism>
<sequence>MENSEQADLGTAQNNSTNKVEGNSATLDLTRLTDIVSKSLLSGENENEPSAGSGQEEAENPAVEATADEEQDVLSQESETDQSEDSDEDTEEQSKDDSNEQERGLPKGVKKRIDKLTSKKREAEAEVERLRSEVERLSQEAEKPAQTPTEDNPYSNLSNAEEVNREIEQAKRVRRWCEMNPDGATVTNKDGSETDYSSEEIRSIKIKALDALEEHLPKRLQYLQNYQQFEQVASKEYPWWKDKAARERQMAESFIKAFPEVKKFPDYKMVIGDLVTGIKVRESKASKTQTITKSIPQPKASASPSRMPQKDMKAQIASKRFSASGSRDDLSDLIASKFL</sequence>
<feature type="compositionally biased region" description="Polar residues" evidence="1">
    <location>
        <begin position="39"/>
        <end position="53"/>
    </location>
</feature>
<feature type="region of interest" description="Disordered" evidence="1">
    <location>
        <begin position="1"/>
        <end position="165"/>
    </location>
</feature>
<evidence type="ECO:0000256" key="1">
    <source>
        <dbReference type="SAM" id="MobiDB-lite"/>
    </source>
</evidence>
<feature type="compositionally biased region" description="Polar residues" evidence="1">
    <location>
        <begin position="1"/>
        <end position="27"/>
    </location>
</feature>
<feature type="compositionally biased region" description="Basic and acidic residues" evidence="1">
    <location>
        <begin position="92"/>
        <end position="105"/>
    </location>
</feature>
<name>A0A6J5MFM1_9CAUD</name>
<feature type="compositionally biased region" description="Polar residues" evidence="1">
    <location>
        <begin position="286"/>
        <end position="306"/>
    </location>
</feature>